<dbReference type="InterPro" id="IPR002934">
    <property type="entry name" value="Polymerase_NTP_transf_dom"/>
</dbReference>
<evidence type="ECO:0000256" key="8">
    <source>
        <dbReference type="ARBA" id="ARBA00022842"/>
    </source>
</evidence>
<evidence type="ECO:0000256" key="9">
    <source>
        <dbReference type="ARBA" id="ARBA00038276"/>
    </source>
</evidence>
<sequence>MRKTQVKALENIICVLKDHKKELAEQYRVSEIGIFGSYVKGKQHKKSDIDILVDFYQTPSLLQFIHLENYLTDLLGVKVDLVMKKALRKYIGQEILKEVIFL</sequence>
<dbReference type="PANTHER" id="PTHR33571:SF19">
    <property type="entry name" value="PROTEIN ADENYLYLTRANSFERASE MJ0128-RELATED"/>
    <property type="match status" value="1"/>
</dbReference>
<dbReference type="Pfam" id="PF01909">
    <property type="entry name" value="NTP_transf_2"/>
    <property type="match status" value="1"/>
</dbReference>
<keyword evidence="4" id="KW-0548">Nucleotidyltransferase</keyword>
<keyword evidence="7" id="KW-0067">ATP-binding</keyword>
<dbReference type="InterPro" id="IPR052038">
    <property type="entry name" value="Type-VII_TA_antitoxin"/>
</dbReference>
<keyword evidence="8" id="KW-0460">Magnesium</keyword>
<evidence type="ECO:0000313" key="12">
    <source>
        <dbReference type="Proteomes" id="UP001461341"/>
    </source>
</evidence>
<evidence type="ECO:0000256" key="4">
    <source>
        <dbReference type="ARBA" id="ARBA00022695"/>
    </source>
</evidence>
<evidence type="ECO:0000259" key="10">
    <source>
        <dbReference type="Pfam" id="PF01909"/>
    </source>
</evidence>
<comment type="cofactor">
    <cofactor evidence="1">
        <name>Mg(2+)</name>
        <dbReference type="ChEBI" id="CHEBI:18420"/>
    </cofactor>
</comment>
<dbReference type="SUPFAM" id="SSF81301">
    <property type="entry name" value="Nucleotidyltransferase"/>
    <property type="match status" value="1"/>
</dbReference>
<proteinExistence type="inferred from homology"/>
<keyword evidence="2" id="KW-1277">Toxin-antitoxin system</keyword>
<evidence type="ECO:0000256" key="2">
    <source>
        <dbReference type="ARBA" id="ARBA00022649"/>
    </source>
</evidence>
<keyword evidence="5" id="KW-0479">Metal-binding</keyword>
<feature type="domain" description="Polymerase nucleotidyl transferase" evidence="10">
    <location>
        <begin position="16"/>
        <end position="101"/>
    </location>
</feature>
<gene>
    <name evidence="11" type="ORF">QBE54_09900</name>
</gene>
<dbReference type="InterPro" id="IPR043519">
    <property type="entry name" value="NT_sf"/>
</dbReference>
<dbReference type="CDD" id="cd05403">
    <property type="entry name" value="NT_KNTase_like"/>
    <property type="match status" value="1"/>
</dbReference>
<dbReference type="RefSeq" id="WP_369018032.1">
    <property type="nucleotide sequence ID" value="NZ_CP121689.1"/>
</dbReference>
<protein>
    <submittedName>
        <fullName evidence="11">Nucleotidyltransferase family protein</fullName>
    </submittedName>
</protein>
<dbReference type="Proteomes" id="UP001461341">
    <property type="component" value="Chromosome"/>
</dbReference>
<evidence type="ECO:0000256" key="1">
    <source>
        <dbReference type="ARBA" id="ARBA00001946"/>
    </source>
</evidence>
<keyword evidence="6" id="KW-0547">Nucleotide-binding</keyword>
<reference evidence="11 12" key="1">
    <citation type="submission" date="2023-03" db="EMBL/GenBank/DDBJ databases">
        <title>Novel Species.</title>
        <authorList>
            <person name="Ma S."/>
        </authorList>
    </citation>
    <scope>NUCLEOTIDE SEQUENCE [LARGE SCALE GENOMIC DNA]</scope>
    <source>
        <strain evidence="11 12">B11</strain>
    </source>
</reference>
<evidence type="ECO:0000256" key="6">
    <source>
        <dbReference type="ARBA" id="ARBA00022741"/>
    </source>
</evidence>
<dbReference type="PANTHER" id="PTHR33571">
    <property type="entry name" value="SSL8005 PROTEIN"/>
    <property type="match status" value="1"/>
</dbReference>
<evidence type="ECO:0000256" key="7">
    <source>
        <dbReference type="ARBA" id="ARBA00022840"/>
    </source>
</evidence>
<evidence type="ECO:0000256" key="3">
    <source>
        <dbReference type="ARBA" id="ARBA00022679"/>
    </source>
</evidence>
<dbReference type="Gene3D" id="3.30.460.10">
    <property type="entry name" value="Beta Polymerase, domain 2"/>
    <property type="match status" value="1"/>
</dbReference>
<evidence type="ECO:0000256" key="5">
    <source>
        <dbReference type="ARBA" id="ARBA00022723"/>
    </source>
</evidence>
<name>A0ABZ2YA86_9BACT</name>
<evidence type="ECO:0000313" key="11">
    <source>
        <dbReference type="EMBL" id="WZL75882.1"/>
    </source>
</evidence>
<keyword evidence="12" id="KW-1185">Reference proteome</keyword>
<dbReference type="EMBL" id="CP121689">
    <property type="protein sequence ID" value="WZL75882.1"/>
    <property type="molecule type" value="Genomic_DNA"/>
</dbReference>
<comment type="similarity">
    <text evidence="9">Belongs to the MntA antitoxin family.</text>
</comment>
<keyword evidence="3" id="KW-0808">Transferase</keyword>
<organism evidence="11 12">
    <name type="scientific">Thermatribacter velox</name>
    <dbReference type="NCBI Taxonomy" id="3039681"/>
    <lineage>
        <taxon>Bacteria</taxon>
        <taxon>Pseudomonadati</taxon>
        <taxon>Atribacterota</taxon>
        <taxon>Atribacteria</taxon>
        <taxon>Atribacterales</taxon>
        <taxon>Thermatribacteraceae</taxon>
        <taxon>Thermatribacter</taxon>
    </lineage>
</organism>
<accession>A0ABZ2YA86</accession>